<proteinExistence type="predicted"/>
<keyword evidence="2" id="KW-1185">Reference proteome</keyword>
<protein>
    <submittedName>
        <fullName evidence="1">Uncharacterized protein</fullName>
    </submittedName>
</protein>
<reference evidence="2" key="1">
    <citation type="journal article" date="2023" name="Front. Plant Sci.">
        <title>Chromosomal-level genome assembly of Melastoma candidum provides insights into trichome evolution.</title>
        <authorList>
            <person name="Zhong Y."/>
            <person name="Wu W."/>
            <person name="Sun C."/>
            <person name="Zou P."/>
            <person name="Liu Y."/>
            <person name="Dai S."/>
            <person name="Zhou R."/>
        </authorList>
    </citation>
    <scope>NUCLEOTIDE SEQUENCE [LARGE SCALE GENOMIC DNA]</scope>
</reference>
<name>A0ACB9LPG1_9MYRT</name>
<gene>
    <name evidence="1" type="ORF">MLD38_037642</name>
</gene>
<organism evidence="1 2">
    <name type="scientific">Melastoma candidum</name>
    <dbReference type="NCBI Taxonomy" id="119954"/>
    <lineage>
        <taxon>Eukaryota</taxon>
        <taxon>Viridiplantae</taxon>
        <taxon>Streptophyta</taxon>
        <taxon>Embryophyta</taxon>
        <taxon>Tracheophyta</taxon>
        <taxon>Spermatophyta</taxon>
        <taxon>Magnoliopsida</taxon>
        <taxon>eudicotyledons</taxon>
        <taxon>Gunneridae</taxon>
        <taxon>Pentapetalae</taxon>
        <taxon>rosids</taxon>
        <taxon>malvids</taxon>
        <taxon>Myrtales</taxon>
        <taxon>Melastomataceae</taxon>
        <taxon>Melastomatoideae</taxon>
        <taxon>Melastomateae</taxon>
        <taxon>Melastoma</taxon>
    </lineage>
</organism>
<sequence>MDSEGINCNRISTGTWGFDNMIKFINDIINSTRVLASEHELKSKLVGTASSPSHSHPDLIPTPTGRRHASTMTTVESPASYPGDLPAPQPFPTAVIASIAILAVLFIAFFALVLWYKFMFVGDNQGAEQPQQVADLGDLQEVMSEAPYPVTDEEEEHPPVPFSIG</sequence>
<dbReference type="Proteomes" id="UP001057402">
    <property type="component" value="Chromosome 11"/>
</dbReference>
<accession>A0ACB9LPG1</accession>
<evidence type="ECO:0000313" key="2">
    <source>
        <dbReference type="Proteomes" id="UP001057402"/>
    </source>
</evidence>
<dbReference type="EMBL" id="CM042890">
    <property type="protein sequence ID" value="KAI4312852.1"/>
    <property type="molecule type" value="Genomic_DNA"/>
</dbReference>
<comment type="caution">
    <text evidence="1">The sequence shown here is derived from an EMBL/GenBank/DDBJ whole genome shotgun (WGS) entry which is preliminary data.</text>
</comment>
<evidence type="ECO:0000313" key="1">
    <source>
        <dbReference type="EMBL" id="KAI4312852.1"/>
    </source>
</evidence>